<evidence type="ECO:0000256" key="3">
    <source>
        <dbReference type="ARBA" id="ARBA00023159"/>
    </source>
</evidence>
<dbReference type="HOGENOM" id="CLU_000445_88_6_6"/>
<dbReference type="InterPro" id="IPR018062">
    <property type="entry name" value="HTH_AraC-typ_CS"/>
</dbReference>
<evidence type="ECO:0000256" key="4">
    <source>
        <dbReference type="ARBA" id="ARBA00023163"/>
    </source>
</evidence>
<reference evidence="6 7" key="1">
    <citation type="journal article" date="2014" name="Genome Announc.">
        <title>Genome Sequence of Gammaproteobacterial Pseudohaliea rubra Type Strain DSM 19751, Isolated from Coastal Seawater of the Mediterranean Sea.</title>
        <authorList>
            <person name="Spring S."/>
            <person name="Fiebig A."/>
            <person name="Riedel T."/>
            <person name="Goker M."/>
            <person name="Klenk H.P."/>
        </authorList>
    </citation>
    <scope>NUCLEOTIDE SEQUENCE [LARGE SCALE GENOMIC DNA]</scope>
    <source>
        <strain evidence="6 7">DSM 19751</strain>
    </source>
</reference>
<dbReference type="EMBL" id="AUVB01000038">
    <property type="protein sequence ID" value="KGE04061.1"/>
    <property type="molecule type" value="Genomic_DNA"/>
</dbReference>
<dbReference type="PANTHER" id="PTHR46796:SF7">
    <property type="entry name" value="ARAC FAMILY TRANSCRIPTIONAL REGULATOR"/>
    <property type="match status" value="1"/>
</dbReference>
<dbReference type="Proteomes" id="UP000029640">
    <property type="component" value="Unassembled WGS sequence"/>
</dbReference>
<dbReference type="GO" id="GO:0043565">
    <property type="term" value="F:sequence-specific DNA binding"/>
    <property type="evidence" value="ECO:0007669"/>
    <property type="project" value="InterPro"/>
</dbReference>
<sequence length="293" mass="32375">MSRPSDWPLPKDGVRLLTPAFVLASLEKDPLTRDCYPTAMGYYPRARDHRMRRQAPDDNLLLYCTAGGGWLESAGGRQSVRAGDLVLLPAGASHGYGANRRDPWTLYWVHFRGAASDSFIERLGFQPGRAVQDAGVNPALEGSFDSLLAVRSTGYNLLAYVDAANHLRHLMTRFALAVRQRLTGRPGGLDLAAIQSFMRSRLDGQLSLDELAGVANLSRYHFVSRYRALTGVPPIRHFLQMKMESACRLLDDPDRSVKAVSAALGYTDALYFSRAFKSVVGLSPQAYRASVKR</sequence>
<keyword evidence="3" id="KW-0010">Activator</keyword>
<dbReference type="InterPro" id="IPR050204">
    <property type="entry name" value="AraC_XylS_family_regulators"/>
</dbReference>
<dbReference type="SMART" id="SM00342">
    <property type="entry name" value="HTH_ARAC"/>
    <property type="match status" value="1"/>
</dbReference>
<dbReference type="Gene3D" id="2.60.120.280">
    <property type="entry name" value="Regulatory protein AraC"/>
    <property type="match status" value="1"/>
</dbReference>
<gene>
    <name evidence="6" type="ORF">HRUBRA_01285</name>
</gene>
<dbReference type="SUPFAM" id="SSF46689">
    <property type="entry name" value="Homeodomain-like"/>
    <property type="match status" value="2"/>
</dbReference>
<evidence type="ECO:0000313" key="7">
    <source>
        <dbReference type="Proteomes" id="UP000029640"/>
    </source>
</evidence>
<dbReference type="PROSITE" id="PS00041">
    <property type="entry name" value="HTH_ARAC_FAMILY_1"/>
    <property type="match status" value="1"/>
</dbReference>
<evidence type="ECO:0000256" key="2">
    <source>
        <dbReference type="ARBA" id="ARBA00023125"/>
    </source>
</evidence>
<dbReference type="eggNOG" id="COG2207">
    <property type="taxonomic scope" value="Bacteria"/>
</dbReference>
<dbReference type="InterPro" id="IPR018060">
    <property type="entry name" value="HTH_AraC"/>
</dbReference>
<dbReference type="PROSITE" id="PS01124">
    <property type="entry name" value="HTH_ARAC_FAMILY_2"/>
    <property type="match status" value="1"/>
</dbReference>
<evidence type="ECO:0000313" key="6">
    <source>
        <dbReference type="EMBL" id="KGE04061.1"/>
    </source>
</evidence>
<dbReference type="InterPro" id="IPR037923">
    <property type="entry name" value="HTH-like"/>
</dbReference>
<organism evidence="6 7">
    <name type="scientific">Pseudohaliea rubra DSM 19751</name>
    <dbReference type="NCBI Taxonomy" id="1265313"/>
    <lineage>
        <taxon>Bacteria</taxon>
        <taxon>Pseudomonadati</taxon>
        <taxon>Pseudomonadota</taxon>
        <taxon>Gammaproteobacteria</taxon>
        <taxon>Cellvibrionales</taxon>
        <taxon>Halieaceae</taxon>
        <taxon>Pseudohaliea</taxon>
    </lineage>
</organism>
<dbReference type="InterPro" id="IPR009057">
    <property type="entry name" value="Homeodomain-like_sf"/>
</dbReference>
<evidence type="ECO:0000259" key="5">
    <source>
        <dbReference type="PROSITE" id="PS01124"/>
    </source>
</evidence>
<evidence type="ECO:0000256" key="1">
    <source>
        <dbReference type="ARBA" id="ARBA00023015"/>
    </source>
</evidence>
<dbReference type="PANTHER" id="PTHR46796">
    <property type="entry name" value="HTH-TYPE TRANSCRIPTIONAL ACTIVATOR RHAS-RELATED"/>
    <property type="match status" value="1"/>
</dbReference>
<dbReference type="OrthoDB" id="9803764at2"/>
<dbReference type="Pfam" id="PF12833">
    <property type="entry name" value="HTH_18"/>
    <property type="match status" value="1"/>
</dbReference>
<dbReference type="CDD" id="cd06986">
    <property type="entry name" value="cupin_MmsR-like_N"/>
    <property type="match status" value="1"/>
</dbReference>
<feature type="domain" description="HTH araC/xylS-type" evidence="5">
    <location>
        <begin position="192"/>
        <end position="290"/>
    </location>
</feature>
<dbReference type="AlphaFoldDB" id="A0A095XWJ8"/>
<dbReference type="STRING" id="1265313.HRUBRA_01285"/>
<keyword evidence="1" id="KW-0805">Transcription regulation</keyword>
<protein>
    <submittedName>
        <fullName evidence="6">Transcriptional regulator, AraC family</fullName>
    </submittedName>
</protein>
<dbReference type="RefSeq" id="WP_035515540.1">
    <property type="nucleotide sequence ID" value="NZ_KN234756.1"/>
</dbReference>
<keyword evidence="7" id="KW-1185">Reference proteome</keyword>
<dbReference type="InterPro" id="IPR020449">
    <property type="entry name" value="Tscrpt_reg_AraC-type_HTH"/>
</dbReference>
<dbReference type="PRINTS" id="PR00032">
    <property type="entry name" value="HTHARAC"/>
</dbReference>
<comment type="caution">
    <text evidence="6">The sequence shown here is derived from an EMBL/GenBank/DDBJ whole genome shotgun (WGS) entry which is preliminary data.</text>
</comment>
<proteinExistence type="predicted"/>
<keyword evidence="4" id="KW-0804">Transcription</keyword>
<dbReference type="Pfam" id="PF02311">
    <property type="entry name" value="AraC_binding"/>
    <property type="match status" value="1"/>
</dbReference>
<accession>A0A095XWJ8</accession>
<dbReference type="InterPro" id="IPR003313">
    <property type="entry name" value="AraC-bd"/>
</dbReference>
<dbReference type="SUPFAM" id="SSF51215">
    <property type="entry name" value="Regulatory protein AraC"/>
    <property type="match status" value="1"/>
</dbReference>
<name>A0A095XWJ8_9GAMM</name>
<dbReference type="GO" id="GO:0003700">
    <property type="term" value="F:DNA-binding transcription factor activity"/>
    <property type="evidence" value="ECO:0007669"/>
    <property type="project" value="InterPro"/>
</dbReference>
<keyword evidence="2" id="KW-0238">DNA-binding</keyword>
<dbReference type="Gene3D" id="1.10.10.60">
    <property type="entry name" value="Homeodomain-like"/>
    <property type="match status" value="1"/>
</dbReference>